<keyword evidence="4" id="KW-1185">Reference proteome</keyword>
<evidence type="ECO:0000256" key="2">
    <source>
        <dbReference type="SAM" id="Phobius"/>
    </source>
</evidence>
<feature type="transmembrane region" description="Helical" evidence="2">
    <location>
        <begin position="131"/>
        <end position="150"/>
    </location>
</feature>
<reference evidence="3 4" key="1">
    <citation type="submission" date="2019-04" db="EMBL/GenBank/DDBJ databases">
        <title>Streptomyces piniterrae sp. nov., a heliquinomycin-producing actinomycete isolated from rhizosphere soil of Pinus yunnanensis.</title>
        <authorList>
            <person name="Zhuang X."/>
            <person name="Zhao J."/>
        </authorList>
    </citation>
    <scope>NUCLEOTIDE SEQUENCE [LARGE SCALE GENOMIC DNA]</scope>
    <source>
        <strain evidence="4">jys28</strain>
    </source>
</reference>
<dbReference type="Proteomes" id="UP000308697">
    <property type="component" value="Unassembled WGS sequence"/>
</dbReference>
<feature type="compositionally biased region" description="Low complexity" evidence="1">
    <location>
        <begin position="21"/>
        <end position="37"/>
    </location>
</feature>
<name>A0A4U0NB04_9ACTN</name>
<proteinExistence type="predicted"/>
<evidence type="ECO:0000313" key="3">
    <source>
        <dbReference type="EMBL" id="TJZ50996.1"/>
    </source>
</evidence>
<dbReference type="AlphaFoldDB" id="A0A4U0NB04"/>
<gene>
    <name evidence="3" type="ORF">FCH28_21070</name>
</gene>
<keyword evidence="2" id="KW-0812">Transmembrane</keyword>
<keyword evidence="2" id="KW-0472">Membrane</keyword>
<feature type="transmembrane region" description="Helical" evidence="2">
    <location>
        <begin position="185"/>
        <end position="204"/>
    </location>
</feature>
<keyword evidence="2" id="KW-1133">Transmembrane helix</keyword>
<accession>A0A4U0NB04</accession>
<feature type="region of interest" description="Disordered" evidence="1">
    <location>
        <begin position="1"/>
        <end position="47"/>
    </location>
</feature>
<feature type="region of interest" description="Disordered" evidence="1">
    <location>
        <begin position="214"/>
        <end position="245"/>
    </location>
</feature>
<dbReference type="RefSeq" id="WP_136741630.1">
    <property type="nucleotide sequence ID" value="NZ_SUMB01000007.1"/>
</dbReference>
<evidence type="ECO:0000313" key="4">
    <source>
        <dbReference type="Proteomes" id="UP000308697"/>
    </source>
</evidence>
<feature type="transmembrane region" description="Helical" evidence="2">
    <location>
        <begin position="55"/>
        <end position="76"/>
    </location>
</feature>
<feature type="compositionally biased region" description="Basic and acidic residues" evidence="1">
    <location>
        <begin position="38"/>
        <end position="47"/>
    </location>
</feature>
<organism evidence="3 4">
    <name type="scientific">Streptomyces piniterrae</name>
    <dbReference type="NCBI Taxonomy" id="2571125"/>
    <lineage>
        <taxon>Bacteria</taxon>
        <taxon>Bacillati</taxon>
        <taxon>Actinomycetota</taxon>
        <taxon>Actinomycetes</taxon>
        <taxon>Kitasatosporales</taxon>
        <taxon>Streptomycetaceae</taxon>
        <taxon>Streptomyces</taxon>
    </lineage>
</organism>
<dbReference type="EMBL" id="SUMB01000007">
    <property type="protein sequence ID" value="TJZ50996.1"/>
    <property type="molecule type" value="Genomic_DNA"/>
</dbReference>
<feature type="compositionally biased region" description="Basic and acidic residues" evidence="1">
    <location>
        <begin position="232"/>
        <end position="245"/>
    </location>
</feature>
<protein>
    <submittedName>
        <fullName evidence="3">ABC transporter permease</fullName>
    </submittedName>
</protein>
<comment type="caution">
    <text evidence="3">The sequence shown here is derived from an EMBL/GenBank/DDBJ whole genome shotgun (WGS) entry which is preliminary data.</text>
</comment>
<dbReference type="OrthoDB" id="4350296at2"/>
<evidence type="ECO:0000256" key="1">
    <source>
        <dbReference type="SAM" id="MobiDB-lite"/>
    </source>
</evidence>
<sequence length="245" mass="25595">MTAPLTPRDNQPPEEPQNPFAAPSAGGSPADPGAYPADKGDPEHAPDHARELREAAVIALAVAVSGALLGVLWAWLAPHVPLVSDAKSVYLKNTEGEEAIGADSVFALLAVGFGLLTTGGVFLFRRNGGIPLVVALVVGGVLGAVLAWRLGVWLGPAQDVVAHARQVGPGVTFDSPLRLEAKGVLLAWPITSMLAQLLLTALFAPFDTGTPRLVPDWSDYHRENPPAADGRPTADEPKPDDGPER</sequence>
<feature type="transmembrane region" description="Helical" evidence="2">
    <location>
        <begin position="105"/>
        <end position="124"/>
    </location>
</feature>